<protein>
    <submittedName>
        <fullName evidence="1">Uncharacterized protein</fullName>
    </submittedName>
</protein>
<name>A0A8S9NDJ2_BRACR</name>
<dbReference type="Proteomes" id="UP000712600">
    <property type="component" value="Unassembled WGS sequence"/>
</dbReference>
<proteinExistence type="predicted"/>
<organism evidence="1 2">
    <name type="scientific">Brassica cretica</name>
    <name type="common">Mustard</name>
    <dbReference type="NCBI Taxonomy" id="69181"/>
    <lineage>
        <taxon>Eukaryota</taxon>
        <taxon>Viridiplantae</taxon>
        <taxon>Streptophyta</taxon>
        <taxon>Embryophyta</taxon>
        <taxon>Tracheophyta</taxon>
        <taxon>Spermatophyta</taxon>
        <taxon>Magnoliopsida</taxon>
        <taxon>eudicotyledons</taxon>
        <taxon>Gunneridae</taxon>
        <taxon>Pentapetalae</taxon>
        <taxon>rosids</taxon>
        <taxon>malvids</taxon>
        <taxon>Brassicales</taxon>
        <taxon>Brassicaceae</taxon>
        <taxon>Brassiceae</taxon>
        <taxon>Brassica</taxon>
    </lineage>
</organism>
<evidence type="ECO:0000313" key="1">
    <source>
        <dbReference type="EMBL" id="KAF3503184.1"/>
    </source>
</evidence>
<dbReference type="EMBL" id="QGKX02001621">
    <property type="protein sequence ID" value="KAF3503184.1"/>
    <property type="molecule type" value="Genomic_DNA"/>
</dbReference>
<comment type="caution">
    <text evidence="1">The sequence shown here is derived from an EMBL/GenBank/DDBJ whole genome shotgun (WGS) entry which is preliminary data.</text>
</comment>
<reference evidence="1" key="1">
    <citation type="submission" date="2019-12" db="EMBL/GenBank/DDBJ databases">
        <title>Genome sequencing and annotation of Brassica cretica.</title>
        <authorList>
            <person name="Studholme D.J."/>
            <person name="Sarris P."/>
        </authorList>
    </citation>
    <scope>NUCLEOTIDE SEQUENCE</scope>
    <source>
        <strain evidence="1">PFS-109/04</strain>
        <tissue evidence="1">Leaf</tissue>
    </source>
</reference>
<evidence type="ECO:0000313" key="2">
    <source>
        <dbReference type="Proteomes" id="UP000712600"/>
    </source>
</evidence>
<gene>
    <name evidence="1" type="ORF">F2Q69_00044225</name>
</gene>
<accession>A0A8S9NDJ2</accession>
<sequence>MENDSPLFGEFVRANQSRIPEIVSALLLKQAMKTFQNPSMKKMFQDEPGVSLENLALLNVDRREYRGGGGCCDCGDERPLGNGRVSVRNIKVPNRFNPLSSKIVSSSGLLDILVKAERFLDQVKQGTDNAFKKYPLLSTFSVQILTISGEGNEFASYAFEM</sequence>
<dbReference type="AlphaFoldDB" id="A0A8S9NDJ2"/>